<dbReference type="EMBL" id="RDSR01000005">
    <property type="protein sequence ID" value="RNE64124.1"/>
    <property type="molecule type" value="Genomic_DNA"/>
</dbReference>
<reference evidence="3 4" key="1">
    <citation type="submission" date="2018-11" db="EMBL/GenBank/DDBJ databases">
        <title>Cryobacterium sp. nov., isolated from rhizosphere soil of lettuce.</title>
        <authorList>
            <person name="Wang Y."/>
        </authorList>
    </citation>
    <scope>NUCLEOTIDE SEQUENCE [LARGE SCALE GENOMIC DNA]</scope>
    <source>
        <strain evidence="3 4">NEAU-85</strain>
    </source>
</reference>
<dbReference type="PANTHER" id="PTHR43283">
    <property type="entry name" value="BETA-LACTAMASE-RELATED"/>
    <property type="match status" value="1"/>
</dbReference>
<dbReference type="GO" id="GO:0016787">
    <property type="term" value="F:hydrolase activity"/>
    <property type="evidence" value="ECO:0007669"/>
    <property type="project" value="UniProtKB-KW"/>
</dbReference>
<dbReference type="Pfam" id="PF00144">
    <property type="entry name" value="Beta-lactamase"/>
    <property type="match status" value="1"/>
</dbReference>
<dbReference type="PANTHER" id="PTHR43283:SF11">
    <property type="entry name" value="BETA-LACTAMASE-RELATED DOMAIN-CONTAINING PROTEIN"/>
    <property type="match status" value="1"/>
</dbReference>
<gene>
    <name evidence="3" type="ORF">EEJ31_04420</name>
</gene>
<comment type="caution">
    <text evidence="3">The sequence shown here is derived from an EMBL/GenBank/DDBJ whole genome shotgun (WGS) entry which is preliminary data.</text>
</comment>
<evidence type="ECO:0000259" key="2">
    <source>
        <dbReference type="Pfam" id="PF00144"/>
    </source>
</evidence>
<proteinExistence type="predicted"/>
<evidence type="ECO:0000256" key="1">
    <source>
        <dbReference type="ARBA" id="ARBA00022801"/>
    </source>
</evidence>
<name>A0A3M8LHM0_9MICO</name>
<accession>A0A3M8LHM0</accession>
<dbReference type="InterPro" id="IPR001466">
    <property type="entry name" value="Beta-lactam-related"/>
</dbReference>
<dbReference type="InterPro" id="IPR012338">
    <property type="entry name" value="Beta-lactam/transpept-like"/>
</dbReference>
<sequence>MRERGPAVTAATLQRTADDLAGRVPADLPPGTMPPPGVSLAVRTRRLADSAVAGYRVVRPETRSPDGALPMTPGTAHDLASVTKVLATTTCLIRLVSDGALSLEDTVGRFIPSFAHGDKADVSVRDLLRHRGGLWEWHPLYLAAGDREAALRFAAEMPLRYRPNTGRHYSDLGFMLLGEIVAEAAGQALDDAVRTLVTEPLGLASTRYRHPAGPDVAASACGDRAEMRMIDSGDPYPVPYRSGDFPHWRTGIVSGDVNDGNAFHALRGVSGHAGLFSTVPDLIRFATVLAEYADHDALWKPAVAEEFFAEGPDQGQSLGFRRYPFRLGAERVHLLGHPGFVGCAVGFVPGAGIAVAMATNRLLTPGTPVPTEQLWRAVLATTEDLLEEHR</sequence>
<evidence type="ECO:0000313" key="3">
    <source>
        <dbReference type="EMBL" id="RNE64124.1"/>
    </source>
</evidence>
<organism evidence="3 4">
    <name type="scientific">Cryobacterium tepidiphilum</name>
    <dbReference type="NCBI Taxonomy" id="2486026"/>
    <lineage>
        <taxon>Bacteria</taxon>
        <taxon>Bacillati</taxon>
        <taxon>Actinomycetota</taxon>
        <taxon>Actinomycetes</taxon>
        <taxon>Micrococcales</taxon>
        <taxon>Microbacteriaceae</taxon>
        <taxon>Cryobacterium</taxon>
    </lineage>
</organism>
<evidence type="ECO:0000313" key="4">
    <source>
        <dbReference type="Proteomes" id="UP000279859"/>
    </source>
</evidence>
<keyword evidence="4" id="KW-1185">Reference proteome</keyword>
<dbReference type="AlphaFoldDB" id="A0A3M8LHM0"/>
<keyword evidence="1 3" id="KW-0378">Hydrolase</keyword>
<dbReference type="Gene3D" id="3.40.710.10">
    <property type="entry name" value="DD-peptidase/beta-lactamase superfamily"/>
    <property type="match status" value="1"/>
</dbReference>
<dbReference type="Proteomes" id="UP000279859">
    <property type="component" value="Unassembled WGS sequence"/>
</dbReference>
<dbReference type="SUPFAM" id="SSF56601">
    <property type="entry name" value="beta-lactamase/transpeptidase-like"/>
    <property type="match status" value="1"/>
</dbReference>
<feature type="domain" description="Beta-lactamase-related" evidence="2">
    <location>
        <begin position="37"/>
        <end position="366"/>
    </location>
</feature>
<protein>
    <submittedName>
        <fullName evidence="3">Class A beta-lactamase-related serine hydrolase</fullName>
    </submittedName>
</protein>
<dbReference type="InterPro" id="IPR050789">
    <property type="entry name" value="Diverse_Enzym_Activities"/>
</dbReference>